<feature type="signal peptide" evidence="1">
    <location>
        <begin position="1"/>
        <end position="20"/>
    </location>
</feature>
<accession>A0ABP1DWH8</accession>
<protein>
    <submittedName>
        <fullName evidence="2">Uncharacterized protein</fullName>
    </submittedName>
</protein>
<name>A0ABP1DWH8_9APHY</name>
<evidence type="ECO:0000313" key="2">
    <source>
        <dbReference type="EMBL" id="CAL1712158.1"/>
    </source>
</evidence>
<dbReference type="Proteomes" id="UP001497453">
    <property type="component" value="Chromosome 7"/>
</dbReference>
<organism evidence="2 3">
    <name type="scientific">Somion occarium</name>
    <dbReference type="NCBI Taxonomy" id="3059160"/>
    <lineage>
        <taxon>Eukaryota</taxon>
        <taxon>Fungi</taxon>
        <taxon>Dikarya</taxon>
        <taxon>Basidiomycota</taxon>
        <taxon>Agaricomycotina</taxon>
        <taxon>Agaricomycetes</taxon>
        <taxon>Polyporales</taxon>
        <taxon>Cerrenaceae</taxon>
        <taxon>Somion</taxon>
    </lineage>
</organism>
<evidence type="ECO:0000256" key="1">
    <source>
        <dbReference type="SAM" id="SignalP"/>
    </source>
</evidence>
<keyword evidence="1" id="KW-0732">Signal</keyword>
<dbReference type="EMBL" id="OZ037950">
    <property type="protein sequence ID" value="CAL1712158.1"/>
    <property type="molecule type" value="Genomic_DNA"/>
</dbReference>
<proteinExistence type="predicted"/>
<feature type="chain" id="PRO_5045273708" evidence="1">
    <location>
        <begin position="21"/>
        <end position="236"/>
    </location>
</feature>
<sequence length="236" mass="25890">MHIHIVFAFLTTTLISVVLSSPAGLDSSDYNQVILGSSSIARPYQYVDGELPPTNDTEGWIDPRLNGGRLLDFTTKRLGEPLNVIISSLSDPFILSETGLHIYAKSIGFSEECLGLHYGHLHEADLGDGLGRKQEHFLARQHYFPIGGTCWESVRGGHHFRAWRQNGTLANSGAWFIGLMRMVITSDAIMSSIVLYPAVAPTAFGGRQRSSGVRASCREVAAVSITPFLRTAELRF</sequence>
<keyword evidence="3" id="KW-1185">Reference proteome</keyword>
<gene>
    <name evidence="2" type="ORF">GFSPODELE1_LOCUS8697</name>
</gene>
<evidence type="ECO:0000313" key="3">
    <source>
        <dbReference type="Proteomes" id="UP001497453"/>
    </source>
</evidence>
<reference evidence="3" key="1">
    <citation type="submission" date="2024-04" db="EMBL/GenBank/DDBJ databases">
        <authorList>
            <person name="Shaw F."/>
            <person name="Minotto A."/>
        </authorList>
    </citation>
    <scope>NUCLEOTIDE SEQUENCE [LARGE SCALE GENOMIC DNA]</scope>
</reference>